<dbReference type="STRING" id="6198.A0A075AID9"/>
<evidence type="ECO:0000256" key="1">
    <source>
        <dbReference type="ARBA" id="ARBA00001593"/>
    </source>
</evidence>
<accession>A0A075AID9</accession>
<keyword evidence="8" id="KW-0460">Magnesium</keyword>
<dbReference type="FunFam" id="3.30.70.1230:FF:000008">
    <property type="entry name" value="Adenylate cyclase type 9"/>
    <property type="match status" value="1"/>
</dbReference>
<feature type="transmembrane region" description="Helical" evidence="12">
    <location>
        <begin position="175"/>
        <end position="196"/>
    </location>
</feature>
<feature type="transmembrane region" description="Helical" evidence="12">
    <location>
        <begin position="140"/>
        <end position="168"/>
    </location>
</feature>
<gene>
    <name evidence="14" type="ORF">T265_02366</name>
</gene>
<dbReference type="PANTHER" id="PTHR45627:SF12">
    <property type="entry name" value="ADENYLATE CYCLASE TYPE 2"/>
    <property type="match status" value="1"/>
</dbReference>
<feature type="transmembrane region" description="Helical" evidence="12">
    <location>
        <begin position="677"/>
        <end position="696"/>
    </location>
</feature>
<sequence length="1083" mass="122235">MCAVSSGLKHGANGGHSSGYFDIYLTQDLSSRTGSSLTNRIRLACGEIRRIWNFGCYVLEDYFEEVSLPHTIYSIRAALKVLIAMTLSWLIACLIQSHSLKAPWFSSAIILITGELTMYTTTLSKLPTIPYSVCSLCGGLIAMVLELLFAVQGAILPSVPLYMLLFILFPMSWRVLVAISAIKMIACVTLNFVIFICPSEMETVNRTAIDHDGARTIPFDFLHSERLIHNLQCIGIIFTILFTSFRLRLRRRAAFLRMIEAFQARDWGKQVISQQFRWIDTIMPSVVSKKYMHLRKEKLRQGKRMWIYSESMDNVSILFADIAGFTQVCAQKSATQVVSLLNDLYRYFDDLCGIFNCEKIGTLGDCYYCVAGCPVPQSNHAEACVEMGLGLCRIMKRFNKSYQERMNLRVGVHTGKVNAAIIGQQRFRYDVYSYDVSIANALANCGLPGRVHISEATYTLVKHVYEVATGPGLDVKQEIRSGLAGMVLGRTRIKSFFVNPRSSVLYNAPVEKSITLFQRLKARRKLDSIDDFPHSIVDFEDGGTVDEGVMNTSFSTEQYRSIWRSDQLRTPVGIEDKTKLYRPLLTIINEMRGQQEGLMKFSDQLPTKSGTRLFQLWLTELSDRSPDNANEGPVYMDSLEYSYAIDVFGTVGMCLFTLMVSWLSVLESDPIHLGFRLFSIAEVICEAVIITLVIWYTEHPISPKCLQGKLRLISLKLVKECTLFLLTSIPTIRLVLWLQWTVGQMYSSGLVNRLVLDLQVLVTCIHILPATSSAIVRSLGCLLTLITLRLVLNWTGKVVAEEFVELEELQWFPILLMVYFITRLNHHSCRHGFRALREALSARQRADEEEKEARDLLENIVPPYVLNRVMLLCKDPVKEPWTYAVSLPNAGVMFASVSNFFSTYYREDYKGGESALVLLNAIISSFDGLLSRPTLAEVEKIKTMNDCYMAASGLNPNKLAETADSKTHLVALMDFCFLMIDAMEEFNANYIVGSENFELKIGYNCGAVTAGIIGIRKPFYDVWGDTVNVASRMHMTGKPGIVQVPSHVYDQLKAQYEFESLGEVFVRGKGLINTYSCTQKRYT</sequence>
<keyword evidence="4 12" id="KW-0812">Transmembrane</keyword>
<keyword evidence="5" id="KW-0479">Metal-binding</keyword>
<evidence type="ECO:0000313" key="15">
    <source>
        <dbReference type="Proteomes" id="UP000054324"/>
    </source>
</evidence>
<reference evidence="14 15" key="1">
    <citation type="submission" date="2013-11" db="EMBL/GenBank/DDBJ databases">
        <title>Opisthorchis viverrini - life in the bile duct.</title>
        <authorList>
            <person name="Young N.D."/>
            <person name="Nagarajan N."/>
            <person name="Lin S.J."/>
            <person name="Korhonen P.K."/>
            <person name="Jex A.R."/>
            <person name="Hall R.S."/>
            <person name="Safavi-Hemami H."/>
            <person name="Kaewkong W."/>
            <person name="Bertrand D."/>
            <person name="Gao S."/>
            <person name="Seet Q."/>
            <person name="Wongkham S."/>
            <person name="Teh B.T."/>
            <person name="Wongkham C."/>
            <person name="Intapan P.M."/>
            <person name="Maleewong W."/>
            <person name="Yang X."/>
            <person name="Hu M."/>
            <person name="Wang Z."/>
            <person name="Hofmann A."/>
            <person name="Sternberg P.W."/>
            <person name="Tan P."/>
            <person name="Wang J."/>
            <person name="Gasser R.B."/>
        </authorList>
    </citation>
    <scope>NUCLEOTIDE SEQUENCE [LARGE SCALE GENOMIC DNA]</scope>
</reference>
<comment type="subcellular location">
    <subcellularLocation>
        <location evidence="2">Membrane</location>
        <topology evidence="2">Multi-pass membrane protein</topology>
    </subcellularLocation>
</comment>
<evidence type="ECO:0000256" key="11">
    <source>
        <dbReference type="ARBA" id="ARBA00023239"/>
    </source>
</evidence>
<evidence type="ECO:0000256" key="12">
    <source>
        <dbReference type="SAM" id="Phobius"/>
    </source>
</evidence>
<dbReference type="OrthoDB" id="2107370at2759"/>
<feature type="transmembrane region" description="Helical" evidence="12">
    <location>
        <begin position="77"/>
        <end position="95"/>
    </location>
</feature>
<dbReference type="GeneID" id="20316554"/>
<dbReference type="Pfam" id="PF00211">
    <property type="entry name" value="Guanylate_cyc"/>
    <property type="match status" value="2"/>
</dbReference>
<dbReference type="GO" id="GO:0007189">
    <property type="term" value="P:adenylate cyclase-activating G protein-coupled receptor signaling pathway"/>
    <property type="evidence" value="ECO:0007669"/>
    <property type="project" value="TreeGrafter"/>
</dbReference>
<feature type="transmembrane region" description="Helical" evidence="12">
    <location>
        <begin position="227"/>
        <end position="249"/>
    </location>
</feature>
<dbReference type="SUPFAM" id="SSF55073">
    <property type="entry name" value="Nucleotide cyclase"/>
    <property type="match status" value="2"/>
</dbReference>
<dbReference type="GO" id="GO:0035556">
    <property type="term" value="P:intracellular signal transduction"/>
    <property type="evidence" value="ECO:0007669"/>
    <property type="project" value="InterPro"/>
</dbReference>
<keyword evidence="6" id="KW-0547">Nucleotide-binding</keyword>
<keyword evidence="9 12" id="KW-1133">Transmembrane helix</keyword>
<name>A0A075AID9_OPIVI</name>
<dbReference type="GO" id="GO:0005886">
    <property type="term" value="C:plasma membrane"/>
    <property type="evidence" value="ECO:0007669"/>
    <property type="project" value="TreeGrafter"/>
</dbReference>
<evidence type="ECO:0000256" key="2">
    <source>
        <dbReference type="ARBA" id="ARBA00004141"/>
    </source>
</evidence>
<comment type="catalytic activity">
    <reaction evidence="1">
        <text>ATP = 3',5'-cyclic AMP + diphosphate</text>
        <dbReference type="Rhea" id="RHEA:15389"/>
        <dbReference type="ChEBI" id="CHEBI:30616"/>
        <dbReference type="ChEBI" id="CHEBI:33019"/>
        <dbReference type="ChEBI" id="CHEBI:58165"/>
        <dbReference type="EC" id="4.6.1.1"/>
    </reaction>
</comment>
<dbReference type="GO" id="GO:0004016">
    <property type="term" value="F:adenylate cyclase activity"/>
    <property type="evidence" value="ECO:0007669"/>
    <property type="project" value="UniProtKB-EC"/>
</dbReference>
<dbReference type="GO" id="GO:0046872">
    <property type="term" value="F:metal ion binding"/>
    <property type="evidence" value="ECO:0007669"/>
    <property type="project" value="UniProtKB-KW"/>
</dbReference>
<evidence type="ECO:0000256" key="6">
    <source>
        <dbReference type="ARBA" id="ARBA00022741"/>
    </source>
</evidence>
<evidence type="ECO:0000256" key="3">
    <source>
        <dbReference type="ARBA" id="ARBA00012201"/>
    </source>
</evidence>
<dbReference type="CTD" id="20316554"/>
<evidence type="ECO:0000313" key="14">
    <source>
        <dbReference type="EMBL" id="KER31464.1"/>
    </source>
</evidence>
<feature type="transmembrane region" description="Helical" evidence="12">
    <location>
        <begin position="102"/>
        <end position="120"/>
    </location>
</feature>
<keyword evidence="11" id="KW-0456">Lyase</keyword>
<dbReference type="Gene3D" id="3.30.70.1230">
    <property type="entry name" value="Nucleotide cyclase"/>
    <property type="match status" value="2"/>
</dbReference>
<proteinExistence type="predicted"/>
<keyword evidence="10 12" id="KW-0472">Membrane</keyword>
<dbReference type="GO" id="GO:0009190">
    <property type="term" value="P:cyclic nucleotide biosynthetic process"/>
    <property type="evidence" value="ECO:0007669"/>
    <property type="project" value="InterPro"/>
</dbReference>
<evidence type="ECO:0000256" key="8">
    <source>
        <dbReference type="ARBA" id="ARBA00022842"/>
    </source>
</evidence>
<evidence type="ECO:0000256" key="10">
    <source>
        <dbReference type="ARBA" id="ARBA00023136"/>
    </source>
</evidence>
<evidence type="ECO:0000256" key="5">
    <source>
        <dbReference type="ARBA" id="ARBA00022723"/>
    </source>
</evidence>
<dbReference type="InterPro" id="IPR029787">
    <property type="entry name" value="Nucleotide_cyclase"/>
</dbReference>
<dbReference type="EMBL" id="KL596646">
    <property type="protein sequence ID" value="KER31464.1"/>
    <property type="molecule type" value="Genomic_DNA"/>
</dbReference>
<dbReference type="Proteomes" id="UP000054324">
    <property type="component" value="Unassembled WGS sequence"/>
</dbReference>
<dbReference type="AlphaFoldDB" id="A0A075AID9"/>
<dbReference type="GO" id="GO:0005524">
    <property type="term" value="F:ATP binding"/>
    <property type="evidence" value="ECO:0007669"/>
    <property type="project" value="UniProtKB-KW"/>
</dbReference>
<keyword evidence="7" id="KW-0067">ATP-binding</keyword>
<dbReference type="InterPro" id="IPR001054">
    <property type="entry name" value="A/G_cyclase"/>
</dbReference>
<dbReference type="SMART" id="SM00044">
    <property type="entry name" value="CYCc"/>
    <property type="match status" value="2"/>
</dbReference>
<keyword evidence="15" id="KW-1185">Reference proteome</keyword>
<protein>
    <recommendedName>
        <fullName evidence="3">adenylate cyclase</fullName>
        <ecNumber evidence="3">4.6.1.1</ecNumber>
    </recommendedName>
</protein>
<dbReference type="PANTHER" id="PTHR45627">
    <property type="entry name" value="ADENYLATE CYCLASE TYPE 1"/>
    <property type="match status" value="1"/>
</dbReference>
<dbReference type="EC" id="4.6.1.1" evidence="3"/>
<organism evidence="14 15">
    <name type="scientific">Opisthorchis viverrini</name>
    <name type="common">Southeast Asian liver fluke</name>
    <dbReference type="NCBI Taxonomy" id="6198"/>
    <lineage>
        <taxon>Eukaryota</taxon>
        <taxon>Metazoa</taxon>
        <taxon>Spiralia</taxon>
        <taxon>Lophotrochozoa</taxon>
        <taxon>Platyhelminthes</taxon>
        <taxon>Trematoda</taxon>
        <taxon>Digenea</taxon>
        <taxon>Opisthorchiida</taxon>
        <taxon>Opisthorchiata</taxon>
        <taxon>Opisthorchiidae</taxon>
        <taxon>Opisthorchis</taxon>
    </lineage>
</organism>
<dbReference type="CDD" id="cd07302">
    <property type="entry name" value="CHD"/>
    <property type="match status" value="2"/>
</dbReference>
<evidence type="ECO:0000256" key="9">
    <source>
        <dbReference type="ARBA" id="ARBA00022989"/>
    </source>
</evidence>
<evidence type="ECO:0000259" key="13">
    <source>
        <dbReference type="PROSITE" id="PS50125"/>
    </source>
</evidence>
<evidence type="ECO:0000256" key="4">
    <source>
        <dbReference type="ARBA" id="ARBA00022692"/>
    </source>
</evidence>
<evidence type="ECO:0000256" key="7">
    <source>
        <dbReference type="ARBA" id="ARBA00022840"/>
    </source>
</evidence>
<feature type="domain" description="Guanylate cyclase" evidence="13">
    <location>
        <begin position="891"/>
        <end position="1034"/>
    </location>
</feature>
<dbReference type="KEGG" id="ovi:T265_02366"/>
<dbReference type="PROSITE" id="PS50125">
    <property type="entry name" value="GUANYLATE_CYCLASE_2"/>
    <property type="match status" value="2"/>
</dbReference>
<dbReference type="RefSeq" id="XP_009164844.1">
    <property type="nucleotide sequence ID" value="XM_009166580.1"/>
</dbReference>
<feature type="transmembrane region" description="Helical" evidence="12">
    <location>
        <begin position="643"/>
        <end position="665"/>
    </location>
</feature>
<feature type="domain" description="Guanylate cyclase" evidence="13">
    <location>
        <begin position="316"/>
        <end position="443"/>
    </location>
</feature>